<dbReference type="Proteomes" id="UP000093000">
    <property type="component" value="Unassembled WGS sequence"/>
</dbReference>
<evidence type="ECO:0000313" key="2">
    <source>
        <dbReference type="EMBL" id="OBZ83340.1"/>
    </source>
</evidence>
<proteinExistence type="predicted"/>
<accession>A0A1C7N2M8</accession>
<dbReference type="EMBL" id="LUGH01000680">
    <property type="protein sequence ID" value="OBZ83340.1"/>
    <property type="molecule type" value="Genomic_DNA"/>
</dbReference>
<feature type="compositionally biased region" description="Low complexity" evidence="1">
    <location>
        <begin position="516"/>
        <end position="542"/>
    </location>
</feature>
<dbReference type="InParanoid" id="A0A1C7N2M8"/>
<feature type="compositionally biased region" description="Low complexity" evidence="1">
    <location>
        <begin position="175"/>
        <end position="246"/>
    </location>
</feature>
<reference evidence="2 3" key="1">
    <citation type="submission" date="2016-03" db="EMBL/GenBank/DDBJ databases">
        <title>Choanephora cucurbitarum.</title>
        <authorList>
            <person name="Min B."/>
            <person name="Park H."/>
            <person name="Park J.-H."/>
            <person name="Shin H.-D."/>
            <person name="Choi I.-G."/>
        </authorList>
    </citation>
    <scope>NUCLEOTIDE SEQUENCE [LARGE SCALE GENOMIC DNA]</scope>
    <source>
        <strain evidence="2 3">KUS-F28377</strain>
    </source>
</reference>
<gene>
    <name evidence="2" type="ORF">A0J61_08607</name>
</gene>
<feature type="compositionally biased region" description="Low complexity" evidence="1">
    <location>
        <begin position="83"/>
        <end position="106"/>
    </location>
</feature>
<feature type="region of interest" description="Disordered" evidence="1">
    <location>
        <begin position="40"/>
        <end position="61"/>
    </location>
</feature>
<evidence type="ECO:0000256" key="1">
    <source>
        <dbReference type="SAM" id="MobiDB-lite"/>
    </source>
</evidence>
<organism evidence="2 3">
    <name type="scientific">Choanephora cucurbitarum</name>
    <dbReference type="NCBI Taxonomy" id="101091"/>
    <lineage>
        <taxon>Eukaryota</taxon>
        <taxon>Fungi</taxon>
        <taxon>Fungi incertae sedis</taxon>
        <taxon>Mucoromycota</taxon>
        <taxon>Mucoromycotina</taxon>
        <taxon>Mucoromycetes</taxon>
        <taxon>Mucorales</taxon>
        <taxon>Mucorineae</taxon>
        <taxon>Choanephoraceae</taxon>
        <taxon>Choanephoroideae</taxon>
        <taxon>Choanephora</taxon>
    </lineage>
</organism>
<name>A0A1C7N2M8_9FUNG</name>
<feature type="compositionally biased region" description="Low complexity" evidence="1">
    <location>
        <begin position="663"/>
        <end position="679"/>
    </location>
</feature>
<feature type="compositionally biased region" description="Low complexity" evidence="1">
    <location>
        <begin position="645"/>
        <end position="656"/>
    </location>
</feature>
<dbReference type="OrthoDB" id="2290998at2759"/>
<evidence type="ECO:0000313" key="3">
    <source>
        <dbReference type="Proteomes" id="UP000093000"/>
    </source>
</evidence>
<feature type="compositionally biased region" description="Polar residues" evidence="1">
    <location>
        <begin position="629"/>
        <end position="644"/>
    </location>
</feature>
<sequence length="679" mass="74360">MSHGPSRAYPSHSYSAMSPNAMARQQVMSSSQSFQQIVASSSPNLGDMGSPSSNNNPNVVATGANAVANSPVSTRTISNRLQASNSPTSTASTAPSNSSKSTSGGALSAQDKLYCDSCQTFRSIDIFVKKDRTYNVCRICQNREMQKKKQHAERYEIFEEQQQRNKQQRFIQYTAPPSSQQQQALSPTLLNNNNNASNKSNLNNNNHHTSSNATTGNNTVNSHVFSPLAHSASSSNSGNNTDASSNTPSHIKPPSTTSGSNHTRHNNDKHVYTTINSMPQVQSHLPTQTIQSSISLPMPTQQQEMQQMKNEALIHRLEKSNMMNNAQNSTSPMTSIMPATSVTSTSNALGSSVDRNGTNSITTHHKASAALERASQTVISLEAFVHELERESEFDRKTYHLNIHPLIIRLGSNPGFTQLGRAICEHVLEGTKFNFSLKDRRRSTKSPDTLSTLRYYCSQRADTARPRKTENSKAQTRYDCAGALTIIIDLIKQTAHVTLIHKHQHPPFMSQHHHLQQLQQQLKVSQRQPRQSQSQPQPAVTALSTSATAVPIVSSTTAPLLASLQSTAPASPSLSITASAPTIAHPSLSSITMNHQSQMLPQPQTQSQPQPSLSRLQSQQQQQLSHSPHTISHASSTSKLNNSIQQHSPQQPRQSHTVVQQFPSPQHISHSIQHSVQTQ</sequence>
<feature type="region of interest" description="Disordered" evidence="1">
    <location>
        <begin position="595"/>
        <end position="679"/>
    </location>
</feature>
<dbReference type="STRING" id="101091.A0A1C7N2M8"/>
<feature type="non-terminal residue" evidence="2">
    <location>
        <position position="679"/>
    </location>
</feature>
<feature type="compositionally biased region" description="Low complexity" evidence="1">
    <location>
        <begin position="50"/>
        <end position="61"/>
    </location>
</feature>
<comment type="caution">
    <text evidence="2">The sequence shown here is derived from an EMBL/GenBank/DDBJ whole genome shotgun (WGS) entry which is preliminary data.</text>
</comment>
<protein>
    <submittedName>
        <fullName evidence="2">Uncharacterized protein</fullName>
    </submittedName>
</protein>
<keyword evidence="3" id="KW-1185">Reference proteome</keyword>
<feature type="region of interest" description="Disordered" evidence="1">
    <location>
        <begin position="508"/>
        <end position="542"/>
    </location>
</feature>
<feature type="region of interest" description="Disordered" evidence="1">
    <location>
        <begin position="80"/>
        <end position="106"/>
    </location>
</feature>
<feature type="compositionally biased region" description="Low complexity" evidence="1">
    <location>
        <begin position="596"/>
        <end position="628"/>
    </location>
</feature>
<feature type="region of interest" description="Disordered" evidence="1">
    <location>
        <begin position="175"/>
        <end position="267"/>
    </location>
</feature>
<dbReference type="AlphaFoldDB" id="A0A1C7N2M8"/>